<reference evidence="4" key="1">
    <citation type="journal article" date="2021" name="PeerJ">
        <title>Extensive microbial diversity within the chicken gut microbiome revealed by metagenomics and culture.</title>
        <authorList>
            <person name="Gilroy R."/>
            <person name="Ravi A."/>
            <person name="Getino M."/>
            <person name="Pursley I."/>
            <person name="Horton D.L."/>
            <person name="Alikhan N.F."/>
            <person name="Baker D."/>
            <person name="Gharbi K."/>
            <person name="Hall N."/>
            <person name="Watson M."/>
            <person name="Adriaenssens E.M."/>
            <person name="Foster-Nyarko E."/>
            <person name="Jarju S."/>
            <person name="Secka A."/>
            <person name="Antonio M."/>
            <person name="Oren A."/>
            <person name="Chaudhuri R.R."/>
            <person name="La Ragione R."/>
            <person name="Hildebrand F."/>
            <person name="Pallen M.J."/>
        </authorList>
    </citation>
    <scope>NUCLEOTIDE SEQUENCE</scope>
    <source>
        <strain evidence="4">ChiSxjej3B15-572</strain>
    </source>
</reference>
<dbReference type="GO" id="GO:0016787">
    <property type="term" value="F:hydrolase activity"/>
    <property type="evidence" value="ECO:0007669"/>
    <property type="project" value="UniProtKB-KW"/>
</dbReference>
<evidence type="ECO:0000256" key="2">
    <source>
        <dbReference type="ARBA" id="ARBA00022801"/>
    </source>
</evidence>
<dbReference type="SUPFAM" id="SSF55811">
    <property type="entry name" value="Nudix"/>
    <property type="match status" value="1"/>
</dbReference>
<feature type="domain" description="Nudix hydrolase" evidence="3">
    <location>
        <begin position="16"/>
        <end position="148"/>
    </location>
</feature>
<dbReference type="PANTHER" id="PTHR43046">
    <property type="entry name" value="GDP-MANNOSE MANNOSYL HYDROLASE"/>
    <property type="match status" value="1"/>
</dbReference>
<evidence type="ECO:0000313" key="4">
    <source>
        <dbReference type="EMBL" id="HIX35065.1"/>
    </source>
</evidence>
<dbReference type="Gene3D" id="3.90.79.10">
    <property type="entry name" value="Nucleoside Triphosphate Pyrophosphohydrolase"/>
    <property type="match status" value="1"/>
</dbReference>
<evidence type="ECO:0000256" key="1">
    <source>
        <dbReference type="ARBA" id="ARBA00001946"/>
    </source>
</evidence>
<dbReference type="Pfam" id="PF00293">
    <property type="entry name" value="NUDIX"/>
    <property type="match status" value="1"/>
</dbReference>
<comment type="cofactor">
    <cofactor evidence="1">
        <name>Mg(2+)</name>
        <dbReference type="ChEBI" id="CHEBI:18420"/>
    </cofactor>
</comment>
<dbReference type="Proteomes" id="UP000824231">
    <property type="component" value="Unassembled WGS sequence"/>
</dbReference>
<comment type="caution">
    <text evidence="4">The sequence shown here is derived from an EMBL/GenBank/DDBJ whole genome shotgun (WGS) entry which is preliminary data.</text>
</comment>
<sequence length="156" mass="17891">MAYIHDLRAKVGHMPLIMTSASGVLFDDHWRVLLQARADTGDWGFPGGYLEYGESFRQALVREYKEDAGRLIEPVKLLGILDQDFYTYPNGDEVQPINAVYLVKLANDENYPTKATETVTTAFVSLTQTPHFFNRQHEKMWQLAREYVKNNGSMND</sequence>
<reference evidence="4" key="2">
    <citation type="submission" date="2021-04" db="EMBL/GenBank/DDBJ databases">
        <authorList>
            <person name="Gilroy R."/>
        </authorList>
    </citation>
    <scope>NUCLEOTIDE SEQUENCE</scope>
    <source>
        <strain evidence="4">ChiSxjej3B15-572</strain>
    </source>
</reference>
<keyword evidence="2 4" id="KW-0378">Hydrolase</keyword>
<proteinExistence type="predicted"/>
<dbReference type="PROSITE" id="PS51462">
    <property type="entry name" value="NUDIX"/>
    <property type="match status" value="1"/>
</dbReference>
<accession>A0A9D1VGS2</accession>
<dbReference type="InterPro" id="IPR000086">
    <property type="entry name" value="NUDIX_hydrolase_dom"/>
</dbReference>
<organism evidence="4 5">
    <name type="scientific">Candidatus Limosilactobacillus merdigallinarum</name>
    <dbReference type="NCBI Taxonomy" id="2838652"/>
    <lineage>
        <taxon>Bacteria</taxon>
        <taxon>Bacillati</taxon>
        <taxon>Bacillota</taxon>
        <taxon>Bacilli</taxon>
        <taxon>Lactobacillales</taxon>
        <taxon>Lactobacillaceae</taxon>
        <taxon>Limosilactobacillus</taxon>
    </lineage>
</organism>
<protein>
    <submittedName>
        <fullName evidence="4">NUDIX hydrolase</fullName>
    </submittedName>
</protein>
<dbReference type="InterPro" id="IPR015797">
    <property type="entry name" value="NUDIX_hydrolase-like_dom_sf"/>
</dbReference>
<evidence type="ECO:0000259" key="3">
    <source>
        <dbReference type="PROSITE" id="PS51462"/>
    </source>
</evidence>
<dbReference type="AlphaFoldDB" id="A0A9D1VGS2"/>
<dbReference type="PANTHER" id="PTHR43046:SF2">
    <property type="entry name" value="8-OXO-DGTP DIPHOSPHATASE-RELATED"/>
    <property type="match status" value="1"/>
</dbReference>
<dbReference type="EMBL" id="DXFH01000002">
    <property type="protein sequence ID" value="HIX35065.1"/>
    <property type="molecule type" value="Genomic_DNA"/>
</dbReference>
<evidence type="ECO:0000313" key="5">
    <source>
        <dbReference type="Proteomes" id="UP000824231"/>
    </source>
</evidence>
<gene>
    <name evidence="4" type="ORF">H9856_01430</name>
</gene>
<dbReference type="CDD" id="cd04677">
    <property type="entry name" value="NUDIX_Hydrolase"/>
    <property type="match status" value="1"/>
</dbReference>
<name>A0A9D1VGS2_9LACO</name>